<dbReference type="InterPro" id="IPR036390">
    <property type="entry name" value="WH_DNA-bd_sf"/>
</dbReference>
<dbReference type="InterPro" id="IPR000835">
    <property type="entry name" value="HTH_MarR-typ"/>
</dbReference>
<reference evidence="7 8" key="1">
    <citation type="submission" date="2021-04" db="EMBL/GenBank/DDBJ databases">
        <title>Molecular and phenotypic characterization and identification of bacterial isolates recovered from the Anatolian ground squirrels (Spermophilus xanthoprymnus) and which have the potential to form a new species in the Campylobacter genus.</title>
        <authorList>
            <person name="Aydin F."/>
            <person name="Abay S."/>
            <person name="Kayman T."/>
            <person name="Karakaya E."/>
            <person name="Mustak H.K."/>
            <person name="Mustak I.B."/>
            <person name="Bilgin N."/>
            <person name="Duzler A."/>
            <person name="Sahin O."/>
            <person name="Guran O."/>
            <person name="Saticioglu I.B."/>
        </authorList>
    </citation>
    <scope>NUCLEOTIDE SEQUENCE [LARGE SCALE GENOMIC DNA]</scope>
    <source>
        <strain evidence="8">faydin-G24</strain>
    </source>
</reference>
<dbReference type="Proteomes" id="UP000682951">
    <property type="component" value="Unassembled WGS sequence"/>
</dbReference>
<comment type="caution">
    <text evidence="7">The sequence shown here is derived from an EMBL/GenBank/DDBJ whole genome shotgun (WGS) entry which is preliminary data.</text>
</comment>
<evidence type="ECO:0000256" key="4">
    <source>
        <dbReference type="ARBA" id="ARBA00023125"/>
    </source>
</evidence>
<protein>
    <submittedName>
        <fullName evidence="7">MarR family transcriptional regulator</fullName>
    </submittedName>
</protein>
<proteinExistence type="predicted"/>
<dbReference type="EMBL" id="JAGSSW010000002">
    <property type="protein sequence ID" value="MBR8463338.1"/>
    <property type="molecule type" value="Genomic_DNA"/>
</dbReference>
<dbReference type="InterPro" id="IPR039422">
    <property type="entry name" value="MarR/SlyA-like"/>
</dbReference>
<keyword evidence="5" id="KW-0804">Transcription</keyword>
<dbReference type="PANTHER" id="PTHR33164">
    <property type="entry name" value="TRANSCRIPTIONAL REGULATOR, MARR FAMILY"/>
    <property type="match status" value="1"/>
</dbReference>
<evidence type="ECO:0000256" key="2">
    <source>
        <dbReference type="ARBA" id="ARBA00022490"/>
    </source>
</evidence>
<evidence type="ECO:0000256" key="3">
    <source>
        <dbReference type="ARBA" id="ARBA00023015"/>
    </source>
</evidence>
<gene>
    <name evidence="7" type="ORF">KDD93_01970</name>
</gene>
<keyword evidence="2" id="KW-0963">Cytoplasm</keyword>
<evidence type="ECO:0000313" key="7">
    <source>
        <dbReference type="EMBL" id="MBR8463338.1"/>
    </source>
</evidence>
<name>A0ABS5HGG0_9BACT</name>
<dbReference type="RefSeq" id="WP_212141538.1">
    <property type="nucleotide sequence ID" value="NZ_JAGSSW010000002.1"/>
</dbReference>
<comment type="subcellular location">
    <subcellularLocation>
        <location evidence="1">Cytoplasm</location>
    </subcellularLocation>
</comment>
<evidence type="ECO:0000313" key="8">
    <source>
        <dbReference type="Proteomes" id="UP000682951"/>
    </source>
</evidence>
<evidence type="ECO:0000256" key="5">
    <source>
        <dbReference type="ARBA" id="ARBA00023163"/>
    </source>
</evidence>
<feature type="domain" description="HTH marR-type" evidence="6">
    <location>
        <begin position="10"/>
        <end position="140"/>
    </location>
</feature>
<dbReference type="InterPro" id="IPR055166">
    <property type="entry name" value="Transc_reg_Sar_Rot_HTH"/>
</dbReference>
<dbReference type="PROSITE" id="PS50995">
    <property type="entry name" value="HTH_MARR_2"/>
    <property type="match status" value="1"/>
</dbReference>
<dbReference type="SUPFAM" id="SSF46785">
    <property type="entry name" value="Winged helix' DNA-binding domain"/>
    <property type="match status" value="1"/>
</dbReference>
<dbReference type="InterPro" id="IPR036388">
    <property type="entry name" value="WH-like_DNA-bd_sf"/>
</dbReference>
<dbReference type="Gene3D" id="1.10.10.10">
    <property type="entry name" value="Winged helix-like DNA-binding domain superfamily/Winged helix DNA-binding domain"/>
    <property type="match status" value="1"/>
</dbReference>
<keyword evidence="3" id="KW-0805">Transcription regulation</keyword>
<dbReference type="Pfam" id="PF22381">
    <property type="entry name" value="Staph_reg_Sar_Rot"/>
    <property type="match status" value="1"/>
</dbReference>
<dbReference type="SMART" id="SM00347">
    <property type="entry name" value="HTH_MARR"/>
    <property type="match status" value="1"/>
</dbReference>
<accession>A0ABS5HGG0</accession>
<keyword evidence="8" id="KW-1185">Reference proteome</keyword>
<sequence>MKIDDKLRLKNQLCFPLYVASKEITKLYRPFLDEIDLTYTQYIAMIVLWERGQMSVKELGEMLYLDSGTLTPLLKKLEEKGFIERNRASDDERNVIISLTKDGKNLHDKAALVPDKMSACVCYDEKNAKQLYELLYGLIGKISPSHKR</sequence>
<evidence type="ECO:0000259" key="6">
    <source>
        <dbReference type="PROSITE" id="PS50995"/>
    </source>
</evidence>
<evidence type="ECO:0000256" key="1">
    <source>
        <dbReference type="ARBA" id="ARBA00004496"/>
    </source>
</evidence>
<dbReference type="PRINTS" id="PR00598">
    <property type="entry name" value="HTHMARR"/>
</dbReference>
<organism evidence="7 8">
    <name type="scientific">Campylobacter anatolicus</name>
    <dbReference type="NCBI Taxonomy" id="2829105"/>
    <lineage>
        <taxon>Bacteria</taxon>
        <taxon>Pseudomonadati</taxon>
        <taxon>Campylobacterota</taxon>
        <taxon>Epsilonproteobacteria</taxon>
        <taxon>Campylobacterales</taxon>
        <taxon>Campylobacteraceae</taxon>
        <taxon>Campylobacter</taxon>
    </lineage>
</organism>
<keyword evidence="4" id="KW-0238">DNA-binding</keyword>
<dbReference type="PANTHER" id="PTHR33164:SF5">
    <property type="entry name" value="ORGANIC HYDROPEROXIDE RESISTANCE TRANSCRIPTIONAL REGULATOR"/>
    <property type="match status" value="1"/>
</dbReference>